<comment type="caution">
    <text evidence="1">The sequence shown here is derived from an EMBL/GenBank/DDBJ whole genome shotgun (WGS) entry which is preliminary data.</text>
</comment>
<gene>
    <name evidence="1" type="ORF">Vadar_028145</name>
</gene>
<reference evidence="1 2" key="1">
    <citation type="journal article" date="2021" name="Hortic Res">
        <title>High-quality reference genome and annotation aids understanding of berry development for evergreen blueberry (Vaccinium darrowii).</title>
        <authorList>
            <person name="Yu J."/>
            <person name="Hulse-Kemp A.M."/>
            <person name="Babiker E."/>
            <person name="Staton M."/>
        </authorList>
    </citation>
    <scope>NUCLEOTIDE SEQUENCE [LARGE SCALE GENOMIC DNA]</scope>
    <source>
        <strain evidence="2">cv. NJ 8807/NJ 8810</strain>
        <tissue evidence="1">Young leaf</tissue>
    </source>
</reference>
<keyword evidence="2" id="KW-1185">Reference proteome</keyword>
<sequence>MEMGMVARWKLRWQTWDLRVVILVSLGLQILLIFVAPLRKRVSRAWITMPIWSAYLLADVMANFAVGLTSNSQGMKEKGKTMSIQCRHRSGPFADPTLLAFWAPFLLLHLGGPDTITAFSLADNELWLRHLLGLGFQCCAVGYAFIQSYPNHKFWIPTLLIFLVGVIKYSERTRALYLASSRIFQDSLLEDPDPGPNYAKFMDEYTSKNNAKLPTSIQMIPEPSKRNKTGTDEAEEGLSDLEVVQAAHKYYLTFRGLIADLIFSSAQRNESRDYFLKQTARDAFKIVEVELNFFYEILYTKAKVMQGKYLGYPLRVLSFILTCAALVLFYSIEKKKFHKFDIVVSYILLVGAIALDLIASLMILYSDWIAIALTKSEPPNWFIEKLPNWFIEILQCLLNVKRQRWPENPKPKWFSPRKIMQIVRLRWSESLSQYNLINYCLHPRMGWWEKTIGFFGLTIILDGIKYVNTEDFTSHLRDLIFKELKMKSDLADDLQKAKEIFSARGDWILKHEGHINLLDWINKIEFDESLILWHIATELCYYTDHSTDEKNSGNSYDDNTKLNRELSKVLSDYMLYLLIMQSPMLSSIAGIGKMRYRDTCSEVKKFFRGRKILKEDVNFHKIFSSSKCFSCYFSKYCFNEEKGQDKKLQEACESILKVNTEVSPVTVKGDRSKSVLFDACRLVKELQKLKWKQLWKIISKVWVELMSYAAGHCRVNAHMAQLSKGGQLLTLVWLLMAHLGLGDQFQIHEGHARAKLIVSK</sequence>
<organism evidence="1 2">
    <name type="scientific">Vaccinium darrowii</name>
    <dbReference type="NCBI Taxonomy" id="229202"/>
    <lineage>
        <taxon>Eukaryota</taxon>
        <taxon>Viridiplantae</taxon>
        <taxon>Streptophyta</taxon>
        <taxon>Embryophyta</taxon>
        <taxon>Tracheophyta</taxon>
        <taxon>Spermatophyta</taxon>
        <taxon>Magnoliopsida</taxon>
        <taxon>eudicotyledons</taxon>
        <taxon>Gunneridae</taxon>
        <taxon>Pentapetalae</taxon>
        <taxon>asterids</taxon>
        <taxon>Ericales</taxon>
        <taxon>Ericaceae</taxon>
        <taxon>Vaccinioideae</taxon>
        <taxon>Vaccinieae</taxon>
        <taxon>Vaccinium</taxon>
    </lineage>
</organism>
<dbReference type="EMBL" id="CM037161">
    <property type="protein sequence ID" value="KAH7855724.1"/>
    <property type="molecule type" value="Genomic_DNA"/>
</dbReference>
<protein>
    <submittedName>
        <fullName evidence="1">Uncharacterized protein</fullName>
    </submittedName>
</protein>
<evidence type="ECO:0000313" key="1">
    <source>
        <dbReference type="EMBL" id="KAH7855724.1"/>
    </source>
</evidence>
<accession>A0ACB7YRE8</accession>
<proteinExistence type="predicted"/>
<name>A0ACB7YRE8_9ERIC</name>
<dbReference type="Proteomes" id="UP000828048">
    <property type="component" value="Chromosome 11"/>
</dbReference>
<evidence type="ECO:0000313" key="2">
    <source>
        <dbReference type="Proteomes" id="UP000828048"/>
    </source>
</evidence>